<evidence type="ECO:0000256" key="1">
    <source>
        <dbReference type="ARBA" id="ARBA00022729"/>
    </source>
</evidence>
<dbReference type="InterPro" id="IPR002372">
    <property type="entry name" value="PQQ_rpt_dom"/>
</dbReference>
<sequence length="403" mass="42698">MLLAALLSGCSAVPWIGGEKDPTPPTPIDKKLTQEVSPRVLWKTRIGKGTRERQLRLIPVLADGKLFAADPAGRVVAVSPADGRVLWEYKTERKARIPFSGGPAVADGTLVVGSSNGDLLALSSRDGTLKWRIRLGSEILAVPLIVNDLVVVHTIDDSVYGIALADGSERWRYDYPAPVLTLRGSSTPAEADGGVIVGLAGGRLLYLELEQGMPVWELTITPPRGRSELDRIADIDADPVVVGNIAYVATYNGDLAAVDIAAGMILWRRELSAHAGLTADGSALYVTDSEDNLWAAEPTDGAGLWRQEGLLHRRLTAPALSGNALVVGDIDGYLHLVSRRDGRMLGYTRVAKDRIGHRPVVANGIVYIYANDGTLAAVRINAAAGDQAGDQAPAAAAASATQD</sequence>
<dbReference type="HAMAP" id="MF_00923">
    <property type="entry name" value="OM_assembly_BamB"/>
    <property type="match status" value="1"/>
</dbReference>
<evidence type="ECO:0000256" key="4">
    <source>
        <dbReference type="HAMAP-Rule" id="MF_00923"/>
    </source>
</evidence>
<keyword evidence="3 4" id="KW-0998">Cell outer membrane</keyword>
<evidence type="ECO:0000313" key="7">
    <source>
        <dbReference type="Proteomes" id="UP000322981"/>
    </source>
</evidence>
<dbReference type="SUPFAM" id="SSF50998">
    <property type="entry name" value="Quinoprotein alcohol dehydrogenase-like"/>
    <property type="match status" value="1"/>
</dbReference>
<organism evidence="6 7">
    <name type="scientific">Thiohalocapsa marina</name>
    <dbReference type="NCBI Taxonomy" id="424902"/>
    <lineage>
        <taxon>Bacteria</taxon>
        <taxon>Pseudomonadati</taxon>
        <taxon>Pseudomonadota</taxon>
        <taxon>Gammaproteobacteria</taxon>
        <taxon>Chromatiales</taxon>
        <taxon>Chromatiaceae</taxon>
        <taxon>Thiohalocapsa</taxon>
    </lineage>
</organism>
<dbReference type="InterPro" id="IPR015943">
    <property type="entry name" value="WD40/YVTN_repeat-like_dom_sf"/>
</dbReference>
<evidence type="ECO:0000259" key="5">
    <source>
        <dbReference type="Pfam" id="PF13360"/>
    </source>
</evidence>
<comment type="subcellular location">
    <subcellularLocation>
        <location evidence="4">Cell outer membrane</location>
    </subcellularLocation>
</comment>
<dbReference type="PANTHER" id="PTHR34512:SF30">
    <property type="entry name" value="OUTER MEMBRANE PROTEIN ASSEMBLY FACTOR BAMB"/>
    <property type="match status" value="1"/>
</dbReference>
<keyword evidence="2 4" id="KW-0472">Membrane</keyword>
<dbReference type="GO" id="GO:0043165">
    <property type="term" value="P:Gram-negative-bacterium-type cell outer membrane assembly"/>
    <property type="evidence" value="ECO:0007669"/>
    <property type="project" value="UniProtKB-UniRule"/>
</dbReference>
<feature type="domain" description="Pyrrolo-quinoline quinone repeat" evidence="5">
    <location>
        <begin position="73"/>
        <end position="307"/>
    </location>
</feature>
<dbReference type="CDD" id="cd10276">
    <property type="entry name" value="BamB_YfgL"/>
    <property type="match status" value="1"/>
</dbReference>
<dbReference type="GO" id="GO:0009279">
    <property type="term" value="C:cell outer membrane"/>
    <property type="evidence" value="ECO:0007669"/>
    <property type="project" value="UniProtKB-SubCell"/>
</dbReference>
<name>A0A5M8FEJ8_9GAMM</name>
<comment type="similarity">
    <text evidence="4">Belongs to the BamB family.</text>
</comment>
<keyword evidence="1 4" id="KW-0732">Signal</keyword>
<dbReference type="EMBL" id="VWXX01000034">
    <property type="protein sequence ID" value="KAA6183308.1"/>
    <property type="molecule type" value="Genomic_DNA"/>
</dbReference>
<keyword evidence="7" id="KW-1185">Reference proteome</keyword>
<dbReference type="InterPro" id="IPR017687">
    <property type="entry name" value="BamB"/>
</dbReference>
<accession>A0A5M8FEJ8</accession>
<evidence type="ECO:0000256" key="3">
    <source>
        <dbReference type="ARBA" id="ARBA00023237"/>
    </source>
</evidence>
<dbReference type="SMART" id="SM00564">
    <property type="entry name" value="PQQ"/>
    <property type="match status" value="7"/>
</dbReference>
<comment type="subunit">
    <text evidence="4">Part of the Bam complex.</text>
</comment>
<dbReference type="InterPro" id="IPR011047">
    <property type="entry name" value="Quinoprotein_ADH-like_sf"/>
</dbReference>
<dbReference type="GO" id="GO:0051205">
    <property type="term" value="P:protein insertion into membrane"/>
    <property type="evidence" value="ECO:0007669"/>
    <property type="project" value="UniProtKB-UniRule"/>
</dbReference>
<comment type="function">
    <text evidence="4">Part of the outer membrane protein assembly complex, which is involved in assembly and insertion of beta-barrel proteins into the outer membrane.</text>
</comment>
<evidence type="ECO:0000313" key="6">
    <source>
        <dbReference type="EMBL" id="KAA6183308.1"/>
    </source>
</evidence>
<proteinExistence type="inferred from homology"/>
<dbReference type="RefSeq" id="WP_150094416.1">
    <property type="nucleotide sequence ID" value="NZ_VWXX01000034.1"/>
</dbReference>
<dbReference type="AlphaFoldDB" id="A0A5M8FEJ8"/>
<dbReference type="Gene3D" id="2.130.10.10">
    <property type="entry name" value="YVTN repeat-like/Quinoprotein amine dehydrogenase"/>
    <property type="match status" value="1"/>
</dbReference>
<reference evidence="6 7" key="1">
    <citation type="submission" date="2019-09" db="EMBL/GenBank/DDBJ databases">
        <title>Whole-genome sequence of the purple sulfur bacterium Thiohalocapsa marina DSM 19078.</title>
        <authorList>
            <person name="Kyndt J.A."/>
            <person name="Meyer T.E."/>
        </authorList>
    </citation>
    <scope>NUCLEOTIDE SEQUENCE [LARGE SCALE GENOMIC DNA]</scope>
    <source>
        <strain evidence="6 7">DSM 19078</strain>
    </source>
</reference>
<evidence type="ECO:0000256" key="2">
    <source>
        <dbReference type="ARBA" id="ARBA00023136"/>
    </source>
</evidence>
<dbReference type="Proteomes" id="UP000322981">
    <property type="component" value="Unassembled WGS sequence"/>
</dbReference>
<comment type="caution">
    <text evidence="6">The sequence shown here is derived from an EMBL/GenBank/DDBJ whole genome shotgun (WGS) entry which is preliminary data.</text>
</comment>
<dbReference type="OrthoDB" id="5173551at2"/>
<dbReference type="NCBIfam" id="TIGR03300">
    <property type="entry name" value="assembly_YfgL"/>
    <property type="match status" value="1"/>
</dbReference>
<protein>
    <recommendedName>
        <fullName evidence="4">Outer membrane protein assembly factor BamB</fullName>
    </recommendedName>
</protein>
<dbReference type="PANTHER" id="PTHR34512">
    <property type="entry name" value="CELL SURFACE PROTEIN"/>
    <property type="match status" value="1"/>
</dbReference>
<gene>
    <name evidence="4 6" type="primary">bamB</name>
    <name evidence="6" type="ORF">F2Q65_16005</name>
</gene>
<dbReference type="InterPro" id="IPR018391">
    <property type="entry name" value="PQQ_b-propeller_rpt"/>
</dbReference>
<dbReference type="Pfam" id="PF13360">
    <property type="entry name" value="PQQ_2"/>
    <property type="match status" value="1"/>
</dbReference>